<dbReference type="AlphaFoldDB" id="A0A3A4AX48"/>
<protein>
    <submittedName>
        <fullName evidence="5">DMT family transporter</fullName>
    </submittedName>
</protein>
<keyword evidence="6" id="KW-1185">Reference proteome</keyword>
<feature type="transmembrane region" description="Helical" evidence="2">
    <location>
        <begin position="38"/>
        <end position="57"/>
    </location>
</feature>
<feature type="transmembrane region" description="Helical" evidence="2">
    <location>
        <begin position="94"/>
        <end position="112"/>
    </location>
</feature>
<feature type="transmembrane region" description="Helical" evidence="2">
    <location>
        <begin position="220"/>
        <end position="243"/>
    </location>
</feature>
<feature type="transmembrane region" description="Helical" evidence="2">
    <location>
        <begin position="180"/>
        <end position="200"/>
    </location>
</feature>
<comment type="caution">
    <text evidence="5">The sequence shown here is derived from an EMBL/GenBank/DDBJ whole genome shotgun (WGS) entry which is preliminary data.</text>
</comment>
<keyword evidence="2" id="KW-0812">Transmembrane</keyword>
<dbReference type="InterPro" id="IPR000620">
    <property type="entry name" value="EamA_dom"/>
</dbReference>
<accession>A0A3A4AX48</accession>
<keyword evidence="2" id="KW-0472">Membrane</keyword>
<organism evidence="5 6">
    <name type="scientific">Bailinhaonella thermotolerans</name>
    <dbReference type="NCBI Taxonomy" id="1070861"/>
    <lineage>
        <taxon>Bacteria</taxon>
        <taxon>Bacillati</taxon>
        <taxon>Actinomycetota</taxon>
        <taxon>Actinomycetes</taxon>
        <taxon>Streptosporangiales</taxon>
        <taxon>Streptosporangiaceae</taxon>
        <taxon>Bailinhaonella</taxon>
    </lineage>
</organism>
<keyword evidence="3" id="KW-0732">Signal</keyword>
<dbReference type="PANTHER" id="PTHR22911:SF79">
    <property type="entry name" value="MOBA-LIKE NTP TRANSFERASE DOMAIN-CONTAINING PROTEIN"/>
    <property type="match status" value="1"/>
</dbReference>
<dbReference type="Pfam" id="PF00892">
    <property type="entry name" value="EamA"/>
    <property type="match status" value="2"/>
</dbReference>
<feature type="transmembrane region" description="Helical" evidence="2">
    <location>
        <begin position="250"/>
        <end position="270"/>
    </location>
</feature>
<feature type="domain" description="EamA" evidence="4">
    <location>
        <begin position="4"/>
        <end position="138"/>
    </location>
</feature>
<evidence type="ECO:0000256" key="3">
    <source>
        <dbReference type="SAM" id="SignalP"/>
    </source>
</evidence>
<dbReference type="OrthoDB" id="154915at2"/>
<evidence type="ECO:0000313" key="6">
    <source>
        <dbReference type="Proteomes" id="UP000265768"/>
    </source>
</evidence>
<comment type="similarity">
    <text evidence="1">Belongs to the EamA transporter family.</text>
</comment>
<evidence type="ECO:0000256" key="1">
    <source>
        <dbReference type="ARBA" id="ARBA00007362"/>
    </source>
</evidence>
<feature type="chain" id="PRO_5017342449" evidence="3">
    <location>
        <begin position="24"/>
        <end position="314"/>
    </location>
</feature>
<dbReference type="EMBL" id="QZEY01000003">
    <property type="protein sequence ID" value="RJL33463.1"/>
    <property type="molecule type" value="Genomic_DNA"/>
</dbReference>
<proteinExistence type="inferred from homology"/>
<evidence type="ECO:0000313" key="5">
    <source>
        <dbReference type="EMBL" id="RJL33463.1"/>
    </source>
</evidence>
<evidence type="ECO:0000256" key="2">
    <source>
        <dbReference type="SAM" id="Phobius"/>
    </source>
</evidence>
<dbReference type="Proteomes" id="UP000265768">
    <property type="component" value="Unassembled WGS sequence"/>
</dbReference>
<sequence length="314" mass="32021">MPLKGLILAVVSACAFGASGSMAKLLSGVGVTSLQAVWVRLAAAGLVMIVGLAVLRPKALRVPAGRGRFFALYSVVAVAGPQAFYFAAVSRLPVGIALLLEYTSPLIVLLWVRLVRRVRLPRVAVIGAITAMAGLAAVVEVWDGLQLDALGVLLGLGAATCAAGYFLLSDSVQDDVDPLGLIAWGLAGASLVLLPISRPWQIDWTAFGDPVTFAGLTAPAAVPLAWMVLISTVLAFATGVAALRLLSAAVGATVATLEAIMGALIAWIVLAETLSPTQIAGALLVLTGAALAQRATAPAPAPAQDPHPEPAPTH</sequence>
<dbReference type="GO" id="GO:0016020">
    <property type="term" value="C:membrane"/>
    <property type="evidence" value="ECO:0007669"/>
    <property type="project" value="InterPro"/>
</dbReference>
<gene>
    <name evidence="5" type="ORF">D5H75_11825</name>
</gene>
<feature type="transmembrane region" description="Helical" evidence="2">
    <location>
        <begin position="69"/>
        <end position="88"/>
    </location>
</feature>
<feature type="domain" description="EamA" evidence="4">
    <location>
        <begin position="150"/>
        <end position="291"/>
    </location>
</feature>
<dbReference type="InterPro" id="IPR037185">
    <property type="entry name" value="EmrE-like"/>
</dbReference>
<feature type="transmembrane region" description="Helical" evidence="2">
    <location>
        <begin position="124"/>
        <end position="143"/>
    </location>
</feature>
<feature type="signal peptide" evidence="3">
    <location>
        <begin position="1"/>
        <end position="23"/>
    </location>
</feature>
<feature type="transmembrane region" description="Helical" evidence="2">
    <location>
        <begin position="149"/>
        <end position="168"/>
    </location>
</feature>
<reference evidence="5 6" key="1">
    <citation type="submission" date="2018-09" db="EMBL/GenBank/DDBJ databases">
        <title>YIM 75507 draft genome.</title>
        <authorList>
            <person name="Tang S."/>
            <person name="Feng Y."/>
        </authorList>
    </citation>
    <scope>NUCLEOTIDE SEQUENCE [LARGE SCALE GENOMIC DNA]</scope>
    <source>
        <strain evidence="5 6">YIM 75507</strain>
    </source>
</reference>
<dbReference type="PANTHER" id="PTHR22911">
    <property type="entry name" value="ACYL-MALONYL CONDENSING ENZYME-RELATED"/>
    <property type="match status" value="1"/>
</dbReference>
<evidence type="ECO:0000259" key="4">
    <source>
        <dbReference type="Pfam" id="PF00892"/>
    </source>
</evidence>
<name>A0A3A4AX48_9ACTN</name>
<dbReference type="SUPFAM" id="SSF103481">
    <property type="entry name" value="Multidrug resistance efflux transporter EmrE"/>
    <property type="match status" value="2"/>
</dbReference>
<keyword evidence="2" id="KW-1133">Transmembrane helix</keyword>